<reference evidence="2 3" key="1">
    <citation type="submission" date="2017-06" db="EMBL/GenBank/DDBJ databases">
        <title>Genome sequencing of cyanobaciteial culture collection at National Institute for Environmental Studies (NIES).</title>
        <authorList>
            <person name="Hirose Y."/>
            <person name="Shimura Y."/>
            <person name="Fujisawa T."/>
            <person name="Nakamura Y."/>
            <person name="Kawachi M."/>
        </authorList>
    </citation>
    <scope>NUCLEOTIDE SEQUENCE [LARGE SCALE GENOMIC DNA]</scope>
    <source>
        <strain evidence="2 3">NIES-37</strain>
    </source>
</reference>
<dbReference type="KEGG" id="ttq:NIES37_20350"/>
<feature type="domain" description="SnoaL-like" evidence="1">
    <location>
        <begin position="17"/>
        <end position="120"/>
    </location>
</feature>
<dbReference type="EMBL" id="AP018248">
    <property type="protein sequence ID" value="BAY98087.1"/>
    <property type="molecule type" value="Genomic_DNA"/>
</dbReference>
<dbReference type="InterPro" id="IPR032710">
    <property type="entry name" value="NTF2-like_dom_sf"/>
</dbReference>
<gene>
    <name evidence="2" type="ORF">NIES37_20350</name>
</gene>
<name>A0A1Z4MX68_9CYAN</name>
<evidence type="ECO:0000259" key="1">
    <source>
        <dbReference type="Pfam" id="PF12680"/>
    </source>
</evidence>
<dbReference type="Gene3D" id="3.10.450.50">
    <property type="match status" value="1"/>
</dbReference>
<dbReference type="SUPFAM" id="SSF54427">
    <property type="entry name" value="NTF2-like"/>
    <property type="match status" value="1"/>
</dbReference>
<dbReference type="Proteomes" id="UP000218785">
    <property type="component" value="Chromosome"/>
</dbReference>
<evidence type="ECO:0000313" key="2">
    <source>
        <dbReference type="EMBL" id="BAY98087.1"/>
    </source>
</evidence>
<dbReference type="Pfam" id="PF12680">
    <property type="entry name" value="SnoaL_2"/>
    <property type="match status" value="1"/>
</dbReference>
<protein>
    <recommendedName>
        <fullName evidence="1">SnoaL-like domain-containing protein</fullName>
    </recommendedName>
</protein>
<dbReference type="InterPro" id="IPR037401">
    <property type="entry name" value="SnoaL-like"/>
</dbReference>
<accession>A0A1Z4MX68</accession>
<dbReference type="AlphaFoldDB" id="A0A1Z4MX68"/>
<sequence length="132" mass="15193">MTQNAENTLKIAQQAFEKFTHALATGEWQEFLDMLTEDFNFWFPVGKFHGLNEGKARAKEFFEYVSASFHPGITLTSLDRVTSNETTVVFEFRDEGLLFGEPYKNRIAVSFDVRGDKICAYREYFGSDGKSY</sequence>
<organism evidence="2 3">
    <name type="scientific">Tolypothrix tenuis PCC 7101</name>
    <dbReference type="NCBI Taxonomy" id="231146"/>
    <lineage>
        <taxon>Bacteria</taxon>
        <taxon>Bacillati</taxon>
        <taxon>Cyanobacteriota</taxon>
        <taxon>Cyanophyceae</taxon>
        <taxon>Nostocales</taxon>
        <taxon>Tolypothrichaceae</taxon>
        <taxon>Tolypothrix</taxon>
    </lineage>
</organism>
<keyword evidence="3" id="KW-1185">Reference proteome</keyword>
<dbReference type="RefSeq" id="WP_096575247.1">
    <property type="nucleotide sequence ID" value="NZ_CAWNJS010000001.1"/>
</dbReference>
<proteinExistence type="predicted"/>
<evidence type="ECO:0000313" key="3">
    <source>
        <dbReference type="Proteomes" id="UP000218785"/>
    </source>
</evidence>